<gene>
    <name evidence="1" type="primary">fumC</name>
    <name evidence="1" type="ORF">OXU80_23215</name>
</gene>
<protein>
    <submittedName>
        <fullName evidence="1">Class II fumarate hydratase</fullName>
        <ecNumber evidence="1">4.2.1.2</ecNumber>
    </submittedName>
</protein>
<dbReference type="EMBL" id="CP113520">
    <property type="protein sequence ID" value="WAJ27719.1"/>
    <property type="molecule type" value="Genomic_DNA"/>
</dbReference>
<dbReference type="Proteomes" id="UP001163223">
    <property type="component" value="Chromosome"/>
</dbReference>
<accession>A0ACD4NLM1</accession>
<keyword evidence="1" id="KW-0456">Lyase</keyword>
<evidence type="ECO:0000313" key="1">
    <source>
        <dbReference type="EMBL" id="WAJ27719.1"/>
    </source>
</evidence>
<sequence>MSTRRETDTFGPIEVASDKYWGAQAQRSLGNFKIGWEKQPLPIVRALGIVKRAAAETNMALGRLDENLGRAIVAAAQEVIEGKLNDHFPLVVWQTGSGTQSNMNANEVISNRAIEMLGGEMGSKKPVHPNDHVNMSQSSNDTYPTAMHIACAEELVHRLVPALQQLRNALNDKAQAFNHIIKIGRTHTQDATPLTLGQEFSGYTTQVENGIARIEQTLPALMQLAQGGTAVGTGLNAPVGFAEGVADRIAAITHLPFTSAPNKFEALAAHDAMVFSHGAINTVAASLFKIANDIRFLGSGPRSGLGELQLPENEPGSSIMPGKVNPTQCEAMTQVCVQVFGNHAALTFAGSQGHFELNVFNPVMAYNFLQSVRLLSDAAVSFSENCVVGIEAREDNIREALNRSLMLVTALAPTIGYDNAAKIAKTAHKNGTTLKEEALATGLVTPEDYDRIVDPASMTRPG</sequence>
<keyword evidence="2" id="KW-1185">Reference proteome</keyword>
<reference evidence="1" key="1">
    <citation type="submission" date="2022-11" db="EMBL/GenBank/DDBJ databases">
        <title>beta-Carotene-producing bacterium, Jeongeuplla avenae sp. nov., alleviates the salt stress of Arabidopsis seedlings.</title>
        <authorList>
            <person name="Jiang L."/>
            <person name="Lee J."/>
        </authorList>
    </citation>
    <scope>NUCLEOTIDE SEQUENCE</scope>
    <source>
        <strain evidence="1">DY_R2A_6</strain>
    </source>
</reference>
<name>A0ACD4NLM1_9HYPH</name>
<organism evidence="1 2">
    <name type="scientific">Antarcticirhabdus aurantiaca</name>
    <dbReference type="NCBI Taxonomy" id="2606717"/>
    <lineage>
        <taxon>Bacteria</taxon>
        <taxon>Pseudomonadati</taxon>
        <taxon>Pseudomonadota</taxon>
        <taxon>Alphaproteobacteria</taxon>
        <taxon>Hyphomicrobiales</taxon>
        <taxon>Aurantimonadaceae</taxon>
        <taxon>Antarcticirhabdus</taxon>
    </lineage>
</organism>
<proteinExistence type="predicted"/>
<evidence type="ECO:0000313" key="2">
    <source>
        <dbReference type="Proteomes" id="UP001163223"/>
    </source>
</evidence>
<dbReference type="EC" id="4.2.1.2" evidence="1"/>